<evidence type="ECO:0000313" key="1">
    <source>
        <dbReference type="EMBL" id="CAK9439619.1"/>
    </source>
</evidence>
<dbReference type="GeneID" id="92208915"/>
<sequence length="100" mass="12012">MVFKSMFREYSQSHGYSNWSSLYDVEKLKRITWDQVPIVAATYYADQYVDFHLSNEVKRKYFARDNLRQFIINEYFHNGSRADPEKILGTLFKLLKNDVD</sequence>
<protein>
    <submittedName>
        <fullName evidence="1">Uncharacterized protein</fullName>
    </submittedName>
</protein>
<dbReference type="Proteomes" id="UP001497383">
    <property type="component" value="Chromosome 4"/>
</dbReference>
<evidence type="ECO:0000313" key="2">
    <source>
        <dbReference type="Proteomes" id="UP001497383"/>
    </source>
</evidence>
<accession>A0ABP0ZTJ7</accession>
<gene>
    <name evidence="1" type="ORF">LODBEIA_P37190</name>
</gene>
<dbReference type="EMBL" id="OZ022408">
    <property type="protein sequence ID" value="CAK9439619.1"/>
    <property type="molecule type" value="Genomic_DNA"/>
</dbReference>
<keyword evidence="2" id="KW-1185">Reference proteome</keyword>
<proteinExistence type="predicted"/>
<reference evidence="1 2" key="1">
    <citation type="submission" date="2024-03" db="EMBL/GenBank/DDBJ databases">
        <authorList>
            <person name="Brejova B."/>
        </authorList>
    </citation>
    <scope>NUCLEOTIDE SEQUENCE [LARGE SCALE GENOMIC DNA]</scope>
    <source>
        <strain evidence="1 2">CBS 14171</strain>
    </source>
</reference>
<name>A0ABP0ZTJ7_9ASCO</name>
<dbReference type="RefSeq" id="XP_066830657.1">
    <property type="nucleotide sequence ID" value="XM_066973860.1"/>
</dbReference>
<organism evidence="1 2">
    <name type="scientific">Lodderomyces beijingensis</name>
    <dbReference type="NCBI Taxonomy" id="1775926"/>
    <lineage>
        <taxon>Eukaryota</taxon>
        <taxon>Fungi</taxon>
        <taxon>Dikarya</taxon>
        <taxon>Ascomycota</taxon>
        <taxon>Saccharomycotina</taxon>
        <taxon>Pichiomycetes</taxon>
        <taxon>Debaryomycetaceae</taxon>
        <taxon>Candida/Lodderomyces clade</taxon>
        <taxon>Lodderomyces</taxon>
    </lineage>
</organism>